<accession>A0ABS4KC19</accession>
<dbReference type="InterPro" id="IPR000825">
    <property type="entry name" value="SUF_FeS_clus_asmbl_SufBD_core"/>
</dbReference>
<dbReference type="SUPFAM" id="SSF101960">
    <property type="entry name" value="Stabilizer of iron transporter SufD"/>
    <property type="match status" value="1"/>
</dbReference>
<gene>
    <name evidence="2" type="ORF">J2Z71_000853</name>
</gene>
<dbReference type="Pfam" id="PF01458">
    <property type="entry name" value="SUFBD_core"/>
    <property type="match status" value="1"/>
</dbReference>
<keyword evidence="3" id="KW-1185">Reference proteome</keyword>
<dbReference type="Proteomes" id="UP001519306">
    <property type="component" value="Unassembled WGS sequence"/>
</dbReference>
<dbReference type="InterPro" id="IPR037284">
    <property type="entry name" value="SUF_FeS_clus_asmbl_SufBD_sf"/>
</dbReference>
<evidence type="ECO:0000313" key="3">
    <source>
        <dbReference type="Proteomes" id="UP001519306"/>
    </source>
</evidence>
<evidence type="ECO:0000313" key="2">
    <source>
        <dbReference type="EMBL" id="MBP2025323.1"/>
    </source>
</evidence>
<name>A0ABS4KC19_9FIRM</name>
<sequence>MNKFLGNSLTFKTFSFLKVNDTEVFVPEIEKKDFSLESDTKRELNEFNNMVYGVSKEIVEYNEKFENLYRFYESKEEDKKDYKTLELKLDDEETQLFDNHDLVAEKNSHLRLILDYTSKGDEAKFRSSIIRIFAHENSEVDLFVIQRDADTTTTLESIAIYAKDNAKVRVHQYELGAGKLYANFQADLVGKHSSLEVDSIYFGYKEHELNMIYNIFHYGKESFSDVIVNGALKDNAYKNFKSNLDFKEGSSASKGSEEEYTVLLDDSVTALSVPLLLCHEDDVEGNHAASAGKIDQDLLFYIMSRGFSEKEAEALIIESKFSSAIDKLSDSKKEEEIWEMVHETVKF</sequence>
<comment type="caution">
    <text evidence="2">The sequence shown here is derived from an EMBL/GenBank/DDBJ whole genome shotgun (WGS) entry which is preliminary data.</text>
</comment>
<evidence type="ECO:0000259" key="1">
    <source>
        <dbReference type="Pfam" id="PF01458"/>
    </source>
</evidence>
<reference evidence="2 3" key="1">
    <citation type="submission" date="2021-03" db="EMBL/GenBank/DDBJ databases">
        <title>Genomic Encyclopedia of Type Strains, Phase IV (KMG-IV): sequencing the most valuable type-strain genomes for metagenomic binning, comparative biology and taxonomic classification.</title>
        <authorList>
            <person name="Goeker M."/>
        </authorList>
    </citation>
    <scope>NUCLEOTIDE SEQUENCE [LARGE SCALE GENOMIC DNA]</scope>
    <source>
        <strain evidence="2 3">DSM 27563</strain>
    </source>
</reference>
<proteinExistence type="predicted"/>
<dbReference type="EMBL" id="JAGGLJ010000006">
    <property type="protein sequence ID" value="MBP2025323.1"/>
    <property type="molecule type" value="Genomic_DNA"/>
</dbReference>
<dbReference type="PANTHER" id="PTHR43575:SF1">
    <property type="entry name" value="PROTEIN ABCI7, CHLOROPLASTIC"/>
    <property type="match status" value="1"/>
</dbReference>
<dbReference type="PANTHER" id="PTHR43575">
    <property type="entry name" value="PROTEIN ABCI7, CHLOROPLASTIC"/>
    <property type="match status" value="1"/>
</dbReference>
<feature type="domain" description="SUF system FeS cluster assembly SufBD core" evidence="1">
    <location>
        <begin position="91"/>
        <end position="318"/>
    </location>
</feature>
<dbReference type="RefSeq" id="WP_210060610.1">
    <property type="nucleotide sequence ID" value="NZ_JAGGLJ010000006.1"/>
</dbReference>
<organism evidence="2 3">
    <name type="scientific">Peptoniphilus stercorisuis</name>
    <dbReference type="NCBI Taxonomy" id="1436965"/>
    <lineage>
        <taxon>Bacteria</taxon>
        <taxon>Bacillati</taxon>
        <taxon>Bacillota</taxon>
        <taxon>Tissierellia</taxon>
        <taxon>Tissierellales</taxon>
        <taxon>Peptoniphilaceae</taxon>
        <taxon>Peptoniphilus</taxon>
    </lineage>
</organism>
<dbReference type="InterPro" id="IPR055346">
    <property type="entry name" value="Fe-S_cluster_assembly_SufBD"/>
</dbReference>
<protein>
    <submittedName>
        <fullName evidence="2">Fe-S cluster assembly scaffold protein SufB</fullName>
    </submittedName>
</protein>